<name>A0A8J5TIR9_HOMAM</name>
<evidence type="ECO:0000313" key="1">
    <source>
        <dbReference type="EMBL" id="KAG7175260.1"/>
    </source>
</evidence>
<gene>
    <name evidence="1" type="ORF">Hamer_G001298</name>
</gene>
<evidence type="ECO:0000313" key="2">
    <source>
        <dbReference type="Proteomes" id="UP000747542"/>
    </source>
</evidence>
<reference evidence="1" key="1">
    <citation type="journal article" date="2021" name="Sci. Adv.">
        <title>The American lobster genome reveals insights on longevity, neural, and immune adaptations.</title>
        <authorList>
            <person name="Polinski J.M."/>
            <person name="Zimin A.V."/>
            <person name="Clark K.F."/>
            <person name="Kohn A.B."/>
            <person name="Sadowski N."/>
            <person name="Timp W."/>
            <person name="Ptitsyn A."/>
            <person name="Khanna P."/>
            <person name="Romanova D.Y."/>
            <person name="Williams P."/>
            <person name="Greenwood S.J."/>
            <person name="Moroz L.L."/>
            <person name="Walt D.R."/>
            <person name="Bodnar A.G."/>
        </authorList>
    </citation>
    <scope>NUCLEOTIDE SEQUENCE</scope>
    <source>
        <strain evidence="1">GMGI-L3</strain>
    </source>
</reference>
<accession>A0A8J5TIR9</accession>
<protein>
    <submittedName>
        <fullName evidence="1">Uncharacterized protein</fullName>
    </submittedName>
</protein>
<proteinExistence type="predicted"/>
<dbReference type="EMBL" id="JAHLQT010006108">
    <property type="protein sequence ID" value="KAG7175260.1"/>
    <property type="molecule type" value="Genomic_DNA"/>
</dbReference>
<dbReference type="Proteomes" id="UP000747542">
    <property type="component" value="Unassembled WGS sequence"/>
</dbReference>
<sequence>MTRSSDRSTKRKLTEIVRKHNVRYQNVIEAKDGFIMLMLEDQDLKNLLSQSCINNLRKEHYDPILPPALKAKRTVLCFQTDKFVHEQSEVEIKAENEKENAWAENKVDYVKKFTSKKGKWIIKIQFKSTEVAEKATNSGLLAFTYSIPYHQIQQEQYHHTRTCLRCYAIEDHDSVNCPKPKEYKICSKCTSTEHTWTECCAADRDPDSCSHCTVIQRCSDGRDPDFGCHYGPCSHYRLYSLVEYQRQIPP</sequence>
<comment type="caution">
    <text evidence="1">The sequence shown here is derived from an EMBL/GenBank/DDBJ whole genome shotgun (WGS) entry which is preliminary data.</text>
</comment>
<dbReference type="AlphaFoldDB" id="A0A8J5TIR9"/>
<organism evidence="1 2">
    <name type="scientific">Homarus americanus</name>
    <name type="common">American lobster</name>
    <dbReference type="NCBI Taxonomy" id="6706"/>
    <lineage>
        <taxon>Eukaryota</taxon>
        <taxon>Metazoa</taxon>
        <taxon>Ecdysozoa</taxon>
        <taxon>Arthropoda</taxon>
        <taxon>Crustacea</taxon>
        <taxon>Multicrustacea</taxon>
        <taxon>Malacostraca</taxon>
        <taxon>Eumalacostraca</taxon>
        <taxon>Eucarida</taxon>
        <taxon>Decapoda</taxon>
        <taxon>Pleocyemata</taxon>
        <taxon>Astacidea</taxon>
        <taxon>Nephropoidea</taxon>
        <taxon>Nephropidae</taxon>
        <taxon>Homarus</taxon>
    </lineage>
</organism>
<keyword evidence="2" id="KW-1185">Reference proteome</keyword>